<evidence type="ECO:0000313" key="2">
    <source>
        <dbReference type="Proteomes" id="UP000827872"/>
    </source>
</evidence>
<dbReference type="EMBL" id="CM037627">
    <property type="protein sequence ID" value="KAH7989267.1"/>
    <property type="molecule type" value="Genomic_DNA"/>
</dbReference>
<dbReference type="Proteomes" id="UP000827872">
    <property type="component" value="Linkage Group LG14"/>
</dbReference>
<name>A0ACB8EAC2_9SAUR</name>
<organism evidence="1 2">
    <name type="scientific">Sphaerodactylus townsendi</name>
    <dbReference type="NCBI Taxonomy" id="933632"/>
    <lineage>
        <taxon>Eukaryota</taxon>
        <taxon>Metazoa</taxon>
        <taxon>Chordata</taxon>
        <taxon>Craniata</taxon>
        <taxon>Vertebrata</taxon>
        <taxon>Euteleostomi</taxon>
        <taxon>Lepidosauria</taxon>
        <taxon>Squamata</taxon>
        <taxon>Bifurcata</taxon>
        <taxon>Gekkota</taxon>
        <taxon>Sphaerodactylidae</taxon>
        <taxon>Sphaerodactylus</taxon>
    </lineage>
</organism>
<evidence type="ECO:0000313" key="1">
    <source>
        <dbReference type="EMBL" id="KAH7989267.1"/>
    </source>
</evidence>
<accession>A0ACB8EAC2</accession>
<reference evidence="1" key="1">
    <citation type="submission" date="2021-08" db="EMBL/GenBank/DDBJ databases">
        <title>The first chromosome-level gecko genome reveals the dynamic sex chromosomes of Neotropical dwarf geckos (Sphaerodactylidae: Sphaerodactylus).</title>
        <authorList>
            <person name="Pinto B.J."/>
            <person name="Keating S.E."/>
            <person name="Gamble T."/>
        </authorList>
    </citation>
    <scope>NUCLEOTIDE SEQUENCE</scope>
    <source>
        <strain evidence="1">TG3544</strain>
    </source>
</reference>
<sequence length="481" mass="52803">MTDPMMDFFDDANLFSDTLEGLSDDAFVQTGPVSLVDELNLGAEFEPLHIGSLNHVQETQTQQKMNEFEQLNQYDSLKLQVSQSFSSPAENVLSPHSQFNCSPIHPQSQTNGMFPDVADGSPMWGHQTSSSVSNQNGSPFHQGHSQPMQQNKTFVAHHDFALFQASEQHHPCVSLQSQQNRNGIDTGEDTRSSSDNFMEVNTCIPHRTSVPHPPQAANPSNPQPSVSIQSFSQTANDSPHYCGNQERSFGGHSPSITSCSVNSTQFSPPYSYSSNHISPTTLLQPSAALSTSQQTHPLSDFAGNDAFAPQTGTKPENTDNILNSSTSLNSDNFHVLRSTHPQGNFSSSKLSAVNMNFSVPAGSSPQMSHFSDTIEGNGFASLDENLLRQVESQAESFTELDPETLLQEDLLPQFDESAFVQDSSSNELEHDLEHNVTPQVTKSHLIRTQSQNCSPWNSSDSSQHPQERKRVNAQGQRLIEV</sequence>
<protein>
    <submittedName>
        <fullName evidence="1">Chromodomain-helicase-DNA-binding protein 9</fullName>
    </submittedName>
</protein>
<comment type="caution">
    <text evidence="1">The sequence shown here is derived from an EMBL/GenBank/DDBJ whole genome shotgun (WGS) entry which is preliminary data.</text>
</comment>
<keyword evidence="2" id="KW-1185">Reference proteome</keyword>
<proteinExistence type="predicted"/>
<gene>
    <name evidence="1" type="primary">CHD9_2</name>
    <name evidence="1" type="ORF">K3G42_006172</name>
</gene>